<sequence>MALTLGSTGGFRTVTGVYQGQGDNAINIGSQAWTFGGNDKPLVIGASTPFDSSVNIKAFFDPSLSPLAKGGQWTQIGFIQTGEFRIQGVPTTVRIHDNSTPYPVYNKVNKYSRMPLFMKWVNAPGNYNNPPQKTPFPDFPLWELTNQPKLDMHKLFKFPQQFGGYTVYGPDGVPGGRKAGDNLCAYLNLDLDLSLMDLPFDSEGRTYFDTIDFEDLEAQVNIPSEIQFKAGYLMNYLACSGIVPLGSQIQRKQNLRGQTYFLLGYRNEFKRKSNTLKTITYAIIWQDESGTHFTFLDEDLLEEWREDEKANGRPNLKELNNILFKNYKYSIDGMNLENFRISYRFYTYACAITLDTETNTYGLELFEGFGMEVTRQYYYIISGNEGWMPSTVHTFELDNRMTKDFLKTIEVFFEKQNSEFDLVLPLIF</sequence>
<dbReference type="EMBL" id="JBHSJJ010000004">
    <property type="protein sequence ID" value="MFC4871914.1"/>
    <property type="molecule type" value="Genomic_DNA"/>
</dbReference>
<name>A0ABV9T0D8_9BACT</name>
<accession>A0ABV9T0D8</accession>
<gene>
    <name evidence="1" type="ORF">ACFPFU_09465</name>
</gene>
<reference evidence="2" key="1">
    <citation type="journal article" date="2019" name="Int. J. Syst. Evol. Microbiol.">
        <title>The Global Catalogue of Microorganisms (GCM) 10K type strain sequencing project: providing services to taxonomists for standard genome sequencing and annotation.</title>
        <authorList>
            <consortium name="The Broad Institute Genomics Platform"/>
            <consortium name="The Broad Institute Genome Sequencing Center for Infectious Disease"/>
            <person name="Wu L."/>
            <person name="Ma J."/>
        </authorList>
    </citation>
    <scope>NUCLEOTIDE SEQUENCE [LARGE SCALE GENOMIC DNA]</scope>
    <source>
        <strain evidence="2">CGMCC 4.7466</strain>
    </source>
</reference>
<organism evidence="1 2">
    <name type="scientific">Negadavirga shengliensis</name>
    <dbReference type="NCBI Taxonomy" id="1389218"/>
    <lineage>
        <taxon>Bacteria</taxon>
        <taxon>Pseudomonadati</taxon>
        <taxon>Bacteroidota</taxon>
        <taxon>Cytophagia</taxon>
        <taxon>Cytophagales</taxon>
        <taxon>Cyclobacteriaceae</taxon>
        <taxon>Negadavirga</taxon>
    </lineage>
</organism>
<comment type="caution">
    <text evidence="1">The sequence shown here is derived from an EMBL/GenBank/DDBJ whole genome shotgun (WGS) entry which is preliminary data.</text>
</comment>
<evidence type="ECO:0000313" key="2">
    <source>
        <dbReference type="Proteomes" id="UP001595818"/>
    </source>
</evidence>
<dbReference type="Proteomes" id="UP001595818">
    <property type="component" value="Unassembled WGS sequence"/>
</dbReference>
<proteinExistence type="predicted"/>
<evidence type="ECO:0000313" key="1">
    <source>
        <dbReference type="EMBL" id="MFC4871914.1"/>
    </source>
</evidence>
<protein>
    <submittedName>
        <fullName evidence="1">Uncharacterized protein</fullName>
    </submittedName>
</protein>
<keyword evidence="2" id="KW-1185">Reference proteome</keyword>
<dbReference type="RefSeq" id="WP_377063829.1">
    <property type="nucleotide sequence ID" value="NZ_JBHSJJ010000004.1"/>
</dbReference>